<proteinExistence type="predicted"/>
<reference evidence="8" key="1">
    <citation type="submission" date="2020-10" db="EMBL/GenBank/DDBJ databases">
        <authorList>
            <person name="Gilroy R."/>
        </authorList>
    </citation>
    <scope>NUCLEOTIDE SEQUENCE</scope>
    <source>
        <strain evidence="8">ChiHjej10B9-9673</strain>
    </source>
</reference>
<evidence type="ECO:0000256" key="6">
    <source>
        <dbReference type="SAM" id="Phobius"/>
    </source>
</evidence>
<dbReference type="GO" id="GO:0005886">
    <property type="term" value="C:plasma membrane"/>
    <property type="evidence" value="ECO:0007669"/>
    <property type="project" value="UniProtKB-SubCell"/>
</dbReference>
<sequence>MRRSFSRAAALAAGTAVMLINGVIYAWSIYSTPFGGAFGWTSAELGLCFTVMLGCFCLGGVLGGAVAERRGVGFSIPAGGALGCAGYLLCMLLGEGRLWLLYAAFAAAGLGVGMVYNGVISAVVPRFADKKGFASGVLLMGFGASTLVLGTLAAQLIESPAFGWRPTYAATGALIFLSAVIGRFFVLPPEGGERREAAPKAGLGTVQMLKTARFWVFFALALIGTGFGSGLIAHASYIFTEGGVPQRLAAVAVGLVSVMNGLGRIAFGALHDRFGFRVSLTADALLYIACGVTAALCVSGGVSVPLIAAMMLIGACYGAVPTISASVAQEFFGERHYGQNLSVLNLNILVGAFASTIAGGIQTAAGSYSGAIWLFTGLELVSLALVFVLMRVVKSSAPASPEA</sequence>
<dbReference type="PANTHER" id="PTHR11360">
    <property type="entry name" value="MONOCARBOXYLATE TRANSPORTER"/>
    <property type="match status" value="1"/>
</dbReference>
<evidence type="ECO:0000256" key="4">
    <source>
        <dbReference type="ARBA" id="ARBA00022989"/>
    </source>
</evidence>
<dbReference type="InterPro" id="IPR020846">
    <property type="entry name" value="MFS_dom"/>
</dbReference>
<keyword evidence="4 6" id="KW-1133">Transmembrane helix</keyword>
<gene>
    <name evidence="8" type="ORF">IAC18_05285</name>
</gene>
<evidence type="ECO:0000313" key="8">
    <source>
        <dbReference type="EMBL" id="HIS66959.1"/>
    </source>
</evidence>
<evidence type="ECO:0000313" key="9">
    <source>
        <dbReference type="Proteomes" id="UP000824001"/>
    </source>
</evidence>
<name>A0A9D1FDM3_9FIRM</name>
<dbReference type="InterPro" id="IPR050327">
    <property type="entry name" value="Proton-linked_MCT"/>
</dbReference>
<dbReference type="Pfam" id="PF07690">
    <property type="entry name" value="MFS_1"/>
    <property type="match status" value="1"/>
</dbReference>
<feature type="transmembrane region" description="Helical" evidence="6">
    <location>
        <begin position="214"/>
        <end position="236"/>
    </location>
</feature>
<comment type="subcellular location">
    <subcellularLocation>
        <location evidence="1">Cell membrane</location>
        <topology evidence="1">Multi-pass membrane protein</topology>
    </subcellularLocation>
</comment>
<feature type="transmembrane region" description="Helical" evidence="6">
    <location>
        <begin position="274"/>
        <end position="296"/>
    </location>
</feature>
<evidence type="ECO:0000256" key="3">
    <source>
        <dbReference type="ARBA" id="ARBA00022692"/>
    </source>
</evidence>
<keyword evidence="3 6" id="KW-0812">Transmembrane</keyword>
<evidence type="ECO:0000256" key="1">
    <source>
        <dbReference type="ARBA" id="ARBA00004651"/>
    </source>
</evidence>
<accession>A0A9D1FDM3</accession>
<feature type="transmembrane region" description="Helical" evidence="6">
    <location>
        <begin position="42"/>
        <end position="67"/>
    </location>
</feature>
<feature type="transmembrane region" description="Helical" evidence="6">
    <location>
        <begin position="302"/>
        <end position="320"/>
    </location>
</feature>
<dbReference type="AlphaFoldDB" id="A0A9D1FDM3"/>
<feature type="transmembrane region" description="Helical" evidence="6">
    <location>
        <begin position="341"/>
        <end position="365"/>
    </location>
</feature>
<feature type="transmembrane region" description="Helical" evidence="6">
    <location>
        <begin position="168"/>
        <end position="186"/>
    </location>
</feature>
<dbReference type="SUPFAM" id="SSF103473">
    <property type="entry name" value="MFS general substrate transporter"/>
    <property type="match status" value="1"/>
</dbReference>
<keyword evidence="2" id="KW-0813">Transport</keyword>
<dbReference type="EMBL" id="DVJK01000147">
    <property type="protein sequence ID" value="HIS66959.1"/>
    <property type="molecule type" value="Genomic_DNA"/>
</dbReference>
<comment type="caution">
    <text evidence="8">The sequence shown here is derived from an EMBL/GenBank/DDBJ whole genome shotgun (WGS) entry which is preliminary data.</text>
</comment>
<organism evidence="8 9">
    <name type="scientific">Candidatus Scatomorpha merdipullorum</name>
    <dbReference type="NCBI Taxonomy" id="2840927"/>
    <lineage>
        <taxon>Bacteria</taxon>
        <taxon>Bacillati</taxon>
        <taxon>Bacillota</taxon>
        <taxon>Clostridia</taxon>
        <taxon>Eubacteriales</taxon>
        <taxon>Candidatus Scatomorpha</taxon>
    </lineage>
</organism>
<feature type="transmembrane region" description="Helical" evidence="6">
    <location>
        <begin position="100"/>
        <end position="124"/>
    </location>
</feature>
<keyword evidence="5 6" id="KW-0472">Membrane</keyword>
<dbReference type="Proteomes" id="UP000824001">
    <property type="component" value="Unassembled WGS sequence"/>
</dbReference>
<evidence type="ECO:0000256" key="2">
    <source>
        <dbReference type="ARBA" id="ARBA00022448"/>
    </source>
</evidence>
<dbReference type="Gene3D" id="1.20.1250.20">
    <property type="entry name" value="MFS general substrate transporter like domains"/>
    <property type="match status" value="2"/>
</dbReference>
<feature type="transmembrane region" description="Helical" evidence="6">
    <location>
        <begin position="371"/>
        <end position="390"/>
    </location>
</feature>
<feature type="transmembrane region" description="Helical" evidence="6">
    <location>
        <begin position="136"/>
        <end position="156"/>
    </location>
</feature>
<dbReference type="PROSITE" id="PS50850">
    <property type="entry name" value="MFS"/>
    <property type="match status" value="1"/>
</dbReference>
<evidence type="ECO:0000256" key="5">
    <source>
        <dbReference type="ARBA" id="ARBA00023136"/>
    </source>
</evidence>
<feature type="domain" description="Major facilitator superfamily (MFS) profile" evidence="7">
    <location>
        <begin position="205"/>
        <end position="403"/>
    </location>
</feature>
<dbReference type="InterPro" id="IPR036259">
    <property type="entry name" value="MFS_trans_sf"/>
</dbReference>
<dbReference type="InterPro" id="IPR011701">
    <property type="entry name" value="MFS"/>
</dbReference>
<feature type="transmembrane region" description="Helical" evidence="6">
    <location>
        <begin position="74"/>
        <end position="94"/>
    </location>
</feature>
<feature type="transmembrane region" description="Helical" evidence="6">
    <location>
        <begin position="248"/>
        <end position="267"/>
    </location>
</feature>
<evidence type="ECO:0000259" key="7">
    <source>
        <dbReference type="PROSITE" id="PS50850"/>
    </source>
</evidence>
<protein>
    <submittedName>
        <fullName evidence="8">MFS transporter</fullName>
    </submittedName>
</protein>
<reference evidence="8" key="2">
    <citation type="journal article" date="2021" name="PeerJ">
        <title>Extensive microbial diversity within the chicken gut microbiome revealed by metagenomics and culture.</title>
        <authorList>
            <person name="Gilroy R."/>
            <person name="Ravi A."/>
            <person name="Getino M."/>
            <person name="Pursley I."/>
            <person name="Horton D.L."/>
            <person name="Alikhan N.F."/>
            <person name="Baker D."/>
            <person name="Gharbi K."/>
            <person name="Hall N."/>
            <person name="Watson M."/>
            <person name="Adriaenssens E.M."/>
            <person name="Foster-Nyarko E."/>
            <person name="Jarju S."/>
            <person name="Secka A."/>
            <person name="Antonio M."/>
            <person name="Oren A."/>
            <person name="Chaudhuri R.R."/>
            <person name="La Ragione R."/>
            <person name="Hildebrand F."/>
            <person name="Pallen M.J."/>
        </authorList>
    </citation>
    <scope>NUCLEOTIDE SEQUENCE</scope>
    <source>
        <strain evidence="8">ChiHjej10B9-9673</strain>
    </source>
</reference>
<dbReference type="GO" id="GO:0022857">
    <property type="term" value="F:transmembrane transporter activity"/>
    <property type="evidence" value="ECO:0007669"/>
    <property type="project" value="InterPro"/>
</dbReference>